<dbReference type="eggNOG" id="ENOG5030MW0">
    <property type="taxonomic scope" value="Bacteria"/>
</dbReference>
<protein>
    <recommendedName>
        <fullName evidence="3">Glutamyl-tRNA(Gln) amidotransferase subunit C</fullName>
    </recommendedName>
</protein>
<dbReference type="PATRIC" id="fig|1246955.3.peg.293"/>
<dbReference type="KEGG" id="mcy:MCYN_0321"/>
<evidence type="ECO:0000313" key="2">
    <source>
        <dbReference type="Proteomes" id="UP000010466"/>
    </source>
</evidence>
<keyword evidence="2" id="KW-1185">Reference proteome</keyword>
<dbReference type="HOGENOM" id="CLU_105899_4_0_14"/>
<dbReference type="AlphaFoldDB" id="L0RUH6"/>
<dbReference type="EMBL" id="HF559394">
    <property type="protein sequence ID" value="CCP24053.1"/>
    <property type="molecule type" value="Genomic_DNA"/>
</dbReference>
<organism evidence="1 2">
    <name type="scientific">Mycoplasmopsis cynos (strain C142)</name>
    <name type="common">Mycoplasma cynos</name>
    <dbReference type="NCBI Taxonomy" id="1246955"/>
    <lineage>
        <taxon>Bacteria</taxon>
        <taxon>Bacillati</taxon>
        <taxon>Mycoplasmatota</taxon>
        <taxon>Mycoplasmoidales</taxon>
        <taxon>Metamycoplasmataceae</taxon>
        <taxon>Mycoplasmopsis</taxon>
    </lineage>
</organism>
<gene>
    <name evidence="1" type="primary">MCYN0321</name>
    <name evidence="1" type="ordered locus">MCYN_0321</name>
</gene>
<evidence type="ECO:0008006" key="3">
    <source>
        <dbReference type="Google" id="ProtNLM"/>
    </source>
</evidence>
<dbReference type="InterPro" id="IPR036113">
    <property type="entry name" value="Asp/Glu-ADT_sf_sub_c"/>
</dbReference>
<dbReference type="GO" id="GO:0006450">
    <property type="term" value="P:regulation of translational fidelity"/>
    <property type="evidence" value="ECO:0007669"/>
    <property type="project" value="InterPro"/>
</dbReference>
<dbReference type="Pfam" id="PF02686">
    <property type="entry name" value="GatC"/>
    <property type="match status" value="1"/>
</dbReference>
<evidence type="ECO:0000313" key="1">
    <source>
        <dbReference type="EMBL" id="CCP24053.1"/>
    </source>
</evidence>
<accession>L0RUH6</accession>
<reference evidence="2" key="1">
    <citation type="journal article" date="2013" name="Genome Announc.">
        <title>Complete genome sequence of Mycoplasma cynos strain C142.</title>
        <authorList>
            <person name="Walker C.A."/>
            <person name="Mannering S.A."/>
            <person name="Shields S."/>
            <person name="Blake D.P."/>
            <person name="Brownlie J."/>
        </authorList>
    </citation>
    <scope>NUCLEOTIDE SEQUENCE [LARGE SCALE GENOMIC DNA]</scope>
    <source>
        <strain evidence="2">C142</strain>
    </source>
</reference>
<dbReference type="SUPFAM" id="SSF141000">
    <property type="entry name" value="Glu-tRNAGln amidotransferase C subunit"/>
    <property type="match status" value="1"/>
</dbReference>
<name>L0RUH6_MYCC1</name>
<proteinExistence type="predicted"/>
<dbReference type="InterPro" id="IPR003837">
    <property type="entry name" value="GatC"/>
</dbReference>
<dbReference type="Proteomes" id="UP000010466">
    <property type="component" value="Chromosome"/>
</dbReference>
<sequence length="111" mass="12937">MNKKTKMIGHNMKTISKEKLVNIVSSLMMIPTDKVIENILQNWNTLQKNLRFFDEVDLDNLEPMTHIDESYQIDFLRDDIEDDSYSINKKTILSNAAKSDNDFVTLNKVVK</sequence>
<dbReference type="STRING" id="1246955.MCYN_0321"/>